<name>A0A8T1WEX6_9STRA</name>
<protein>
    <recommendedName>
        <fullName evidence="4">Transmembrane protein</fullName>
    </recommendedName>
</protein>
<keyword evidence="1" id="KW-1133">Transmembrane helix</keyword>
<sequence length="581" mass="65182">MGAAEERNQTRPAVSLTDTKTAAQTSLWNRLEEFWNRIQVGRQGSYSVERLELLDHYCKTTSRTRVFIVCVLTPLPALTAAVLLECLPLRPPSEGWAANWMFWIRLGLMVFTLSLAGFSQINAFIPGFNLTVTKMVIASLGVCIAQTGTYFLEGVVFGFPVPFMWQLGAITMAVYAPTVTRSVVGPDLFEKGVYPLYKVLYDLIPQTYRGVVVVVLPIWKFAAKRFVVQATRELEDFVPELAAFSVDFFSTLFLSVCMATSGSINLSALFIAADVCQSLLAFREVRDNARTLLHLVDDRRATVERLQVKTGQSSETLETAELLTMILGVARNPSVHQVTSLDGTRLWASPPNLLPQKLEERMQTLGASGMYGWRGHPSNRTASISSNRKPRYRRLPLGYQRVSVAPAATGLEQSTHVTMKKTVSVIPLKTQRQSTRSLQQTEQSKELVLQGLQLLFHCEYLALVEYVECIVPLIFVSYKSILEQLPNVVYYPGGGGSWSTAAVANLLVFAVLEVASLVFLHLFLQRKFGFSPLYQLAFVLETQVYHVQANLFLETIFLLQYQLEHLGADFTFRFAWLRREG</sequence>
<organism evidence="2 3">
    <name type="scientific">Phytophthora pseudosyringae</name>
    <dbReference type="NCBI Taxonomy" id="221518"/>
    <lineage>
        <taxon>Eukaryota</taxon>
        <taxon>Sar</taxon>
        <taxon>Stramenopiles</taxon>
        <taxon>Oomycota</taxon>
        <taxon>Peronosporomycetes</taxon>
        <taxon>Peronosporales</taxon>
        <taxon>Peronosporaceae</taxon>
        <taxon>Phytophthora</taxon>
    </lineage>
</organism>
<accession>A0A8T1WEX6</accession>
<reference evidence="2" key="1">
    <citation type="submission" date="2021-02" db="EMBL/GenBank/DDBJ databases">
        <authorList>
            <person name="Palmer J.M."/>
        </authorList>
    </citation>
    <scope>NUCLEOTIDE SEQUENCE</scope>
    <source>
        <strain evidence="2">SCRP734</strain>
    </source>
</reference>
<evidence type="ECO:0000313" key="2">
    <source>
        <dbReference type="EMBL" id="KAG7390139.1"/>
    </source>
</evidence>
<keyword evidence="3" id="KW-1185">Reference proteome</keyword>
<feature type="transmembrane region" description="Helical" evidence="1">
    <location>
        <begin position="248"/>
        <end position="273"/>
    </location>
</feature>
<evidence type="ECO:0000256" key="1">
    <source>
        <dbReference type="SAM" id="Phobius"/>
    </source>
</evidence>
<keyword evidence="1" id="KW-0472">Membrane</keyword>
<feature type="transmembrane region" description="Helical" evidence="1">
    <location>
        <begin position="460"/>
        <end position="478"/>
    </location>
</feature>
<dbReference type="OrthoDB" id="121624at2759"/>
<feature type="transmembrane region" description="Helical" evidence="1">
    <location>
        <begin position="66"/>
        <end position="84"/>
    </location>
</feature>
<proteinExistence type="predicted"/>
<gene>
    <name evidence="2" type="ORF">PHYPSEUDO_008593</name>
</gene>
<feature type="transmembrane region" description="Helical" evidence="1">
    <location>
        <begin position="137"/>
        <end position="159"/>
    </location>
</feature>
<feature type="transmembrane region" description="Helical" evidence="1">
    <location>
        <begin position="498"/>
        <end position="524"/>
    </location>
</feature>
<comment type="caution">
    <text evidence="2">The sequence shown here is derived from an EMBL/GenBank/DDBJ whole genome shotgun (WGS) entry which is preliminary data.</text>
</comment>
<dbReference type="AlphaFoldDB" id="A0A8T1WEX6"/>
<feature type="transmembrane region" description="Helical" evidence="1">
    <location>
        <begin position="104"/>
        <end position="125"/>
    </location>
</feature>
<keyword evidence="1" id="KW-0812">Transmembrane</keyword>
<dbReference type="EMBL" id="JAGDFM010000035">
    <property type="protein sequence ID" value="KAG7390139.1"/>
    <property type="molecule type" value="Genomic_DNA"/>
</dbReference>
<evidence type="ECO:0008006" key="4">
    <source>
        <dbReference type="Google" id="ProtNLM"/>
    </source>
</evidence>
<evidence type="ECO:0000313" key="3">
    <source>
        <dbReference type="Proteomes" id="UP000694044"/>
    </source>
</evidence>
<dbReference type="Proteomes" id="UP000694044">
    <property type="component" value="Unassembled WGS sequence"/>
</dbReference>